<dbReference type="EMBL" id="CAJNOQ010001033">
    <property type="protein sequence ID" value="CAF0862000.1"/>
    <property type="molecule type" value="Genomic_DNA"/>
</dbReference>
<dbReference type="Proteomes" id="UP000682733">
    <property type="component" value="Unassembled WGS sequence"/>
</dbReference>
<evidence type="ECO:0000259" key="5">
    <source>
        <dbReference type="Pfam" id="PF24546"/>
    </source>
</evidence>
<sequence>MVVSTSHLDPMDAFHKLVQQQQLHQQQSPAKLPRWFSQNIYKYFVLIHDVTEGEESNITLRKAVSVFGDLKQHYGAGNCHLLQINSKRNQPQSMSNVNDPADSNMTDPWRLYVKTNETFQQQNRLSATTSDVNYYGQHETVNNSSPQSYSPFVLRKQGSAISLPSVVNSSSLSIENSSYTDSTSNLTDLLSQELNIVDTNRQQSERIAHPLDLNDLTSSQSTTDNTIDEGYDGTSTTTSSSIPAIVHGACLTLSDHDRIHVFMSEFVTKGLLPWVEVNLKTYNEQITARRGISKFFNMPKKFFGSTKQSPTITSHSQSATNLAADSVEILLRRAGDLAFLFQDYEYAFNSYYAAKRDLSNAQAPTFYSGVLEMCCLSNFMQGPATASKSYSTSYMDEAIDTYSNVCRLPIFATRCVLMSTEILKAKDMYDSAVQQFLKLSQEDSDLRGALFLEQVSYCFLNYRSPFIRKYAFHMVIAGHRFLKAGQDHINYTLGRQNFILNRASDSINNLNSLFMSNNNNVQSAQQQIGFFKEFLTLFSQLGDSQSIDKTLPVLPLPSVENHTIKVLLGSRMQPKLGGNVSNCNDFDFDETLEVWSDLERALMANERRNSGTRSQQQIFTNRTHNQQNPIAIAKESIRVEFYVRNTLQIPLLLSEIKLLWKFSSKKKLSSSDTSTKEDDKEYTNNIQLKQNDEHDLPVETDILSDCVIFPNDSSKIELCLRPKRSGHLTILGLCYRLNILVQNTSDQTTWPDGLYGKQLFHVKGSRLNSTRKERLNVMYGTDKRLEINVLPEAPLLQVEFSQMPCTMFCGEIQSCLIHLINLSSQHSISRIKLATSHPDLITISTTNETEEDDNDEYYSYTNKSKLLCSKTLYDKTQKVLTLIPKSANKTTSKTNVLEPNAICTLKIWLKASHLVGEINTDFLFLYESDTFQQPLRYRTVKHSSLFITTSCVGLSAQTESIGLGELLLPLQIDNLTAIQNNLQITLRQISCISQKWNVNNLSPVYRNSISCGESLSLLLKCSTNKIDEKSESNDDALISNLLLSSNNNDNNYIDVSKSPVCDFYRNFLCNENFFNPSRKQSDYNRRHTSTTTPPTIQPSHTKLSLILLWQIAMSNQLGQIDVRYGLHMICPNLGDSLINDQIILEDTQQPQQPVQFSSTILTLSTQNPYVEEQRLWTSIQEKFSKAIQYEIIYKTSVKHDFNKNRTLYLPVELKLFNSSQDKLNIHIQLSRSSLELDPLLSSCCLWCGITDQIIEINASQTLNVQLKACFFKPGFYYLGNLTLSIVVSETKSDTITTLSPHKSQQLSITNFSSILPILSSLSAIKSIPIKSNIENYFVDISAC</sequence>
<dbReference type="EMBL" id="CAJNOK010000213">
    <property type="protein sequence ID" value="CAF0737248.1"/>
    <property type="molecule type" value="Genomic_DNA"/>
</dbReference>
<evidence type="ECO:0000313" key="9">
    <source>
        <dbReference type="EMBL" id="CAF3649658.1"/>
    </source>
</evidence>
<feature type="domain" description="TPPC8 C-terminal Ig-like" evidence="2">
    <location>
        <begin position="1187"/>
        <end position="1283"/>
    </location>
</feature>
<evidence type="ECO:0000313" key="8">
    <source>
        <dbReference type="EMBL" id="CAF3514067.1"/>
    </source>
</evidence>
<feature type="domain" description="TPPC8 third Ig-like" evidence="5">
    <location>
        <begin position="942"/>
        <end position="1129"/>
    </location>
</feature>
<dbReference type="Pfam" id="PF12739">
    <property type="entry name" value="TRAPPC-Trs85"/>
    <property type="match status" value="1"/>
</dbReference>
<dbReference type="InterPro" id="IPR057651">
    <property type="entry name" value="Ig_TPPC8_C"/>
</dbReference>
<dbReference type="OrthoDB" id="203724at2759"/>
<dbReference type="Proteomes" id="UP000677228">
    <property type="component" value="Unassembled WGS sequence"/>
</dbReference>
<proteinExistence type="predicted"/>
<dbReference type="EMBL" id="CAJOBA010000213">
    <property type="protein sequence ID" value="CAF3514067.1"/>
    <property type="molecule type" value="Genomic_DNA"/>
</dbReference>
<reference evidence="7" key="1">
    <citation type="submission" date="2021-02" db="EMBL/GenBank/DDBJ databases">
        <authorList>
            <person name="Nowell W R."/>
        </authorList>
    </citation>
    <scope>NUCLEOTIDE SEQUENCE</scope>
</reference>
<dbReference type="Proteomes" id="UP000681722">
    <property type="component" value="Unassembled WGS sequence"/>
</dbReference>
<dbReference type="InterPro" id="IPR058540">
    <property type="entry name" value="Ig_TPPC8_3rd"/>
</dbReference>
<evidence type="ECO:0000313" key="6">
    <source>
        <dbReference type="EMBL" id="CAF0737248.1"/>
    </source>
</evidence>
<evidence type="ECO:0000313" key="10">
    <source>
        <dbReference type="Proteomes" id="UP000663829"/>
    </source>
</evidence>
<dbReference type="Pfam" id="PF24545">
    <property type="entry name" value="Ig_TPPC8_1st"/>
    <property type="match status" value="1"/>
</dbReference>
<dbReference type="Pfam" id="PF24542">
    <property type="entry name" value="Ig_TPPC8_C"/>
    <property type="match status" value="1"/>
</dbReference>
<protein>
    <recommendedName>
        <fullName evidence="11">Trafficking protein particle complex subunit 8</fullName>
    </recommendedName>
</protein>
<dbReference type="Pfam" id="PF24546">
    <property type="entry name" value="Ig_TPPC8_3rd"/>
    <property type="match status" value="1"/>
</dbReference>
<evidence type="ECO:0008006" key="11">
    <source>
        <dbReference type="Google" id="ProtNLM"/>
    </source>
</evidence>
<evidence type="ECO:0000313" key="7">
    <source>
        <dbReference type="EMBL" id="CAF0862000.1"/>
    </source>
</evidence>
<feature type="domain" description="TPPC8 first Ig-like" evidence="4">
    <location>
        <begin position="590"/>
        <end position="808"/>
    </location>
</feature>
<evidence type="ECO:0000259" key="3">
    <source>
        <dbReference type="Pfam" id="PF24544"/>
    </source>
</evidence>
<dbReference type="Pfam" id="PF24544">
    <property type="entry name" value="Ig_TPPC8_2nd"/>
    <property type="match status" value="1"/>
</dbReference>
<dbReference type="GO" id="GO:1990072">
    <property type="term" value="C:TRAPPIII protein complex"/>
    <property type="evidence" value="ECO:0007669"/>
    <property type="project" value="TreeGrafter"/>
</dbReference>
<gene>
    <name evidence="7" type="ORF">GPM918_LOCUS6638</name>
    <name evidence="6" type="ORF">OVA965_LOCUS1214</name>
    <name evidence="9" type="ORF">SRO942_LOCUS6638</name>
    <name evidence="8" type="ORF">TMI583_LOCUS1215</name>
</gene>
<evidence type="ECO:0000259" key="4">
    <source>
        <dbReference type="Pfam" id="PF24545"/>
    </source>
</evidence>
<accession>A0A813X1T5</accession>
<dbReference type="Proteomes" id="UP000663829">
    <property type="component" value="Unassembled WGS sequence"/>
</dbReference>
<dbReference type="EMBL" id="CAJOBC010001033">
    <property type="protein sequence ID" value="CAF3649658.1"/>
    <property type="molecule type" value="Genomic_DNA"/>
</dbReference>
<dbReference type="PANTHER" id="PTHR12975:SF6">
    <property type="entry name" value="TRAFFICKING PROTEIN PARTICLE COMPLEX SUBUNIT 8"/>
    <property type="match status" value="1"/>
</dbReference>
<dbReference type="InterPro" id="IPR024420">
    <property type="entry name" value="TRAPP_III_complex_Trs85"/>
</dbReference>
<evidence type="ECO:0000256" key="1">
    <source>
        <dbReference type="SAM" id="MobiDB-lite"/>
    </source>
</evidence>
<name>A0A813X1T5_9BILA</name>
<feature type="domain" description="TPPC8 second Ig-like" evidence="3">
    <location>
        <begin position="809"/>
        <end position="940"/>
    </location>
</feature>
<feature type="compositionally biased region" description="Polar residues" evidence="1">
    <location>
        <begin position="215"/>
        <end position="225"/>
    </location>
</feature>
<organism evidence="7 10">
    <name type="scientific">Didymodactylos carnosus</name>
    <dbReference type="NCBI Taxonomy" id="1234261"/>
    <lineage>
        <taxon>Eukaryota</taxon>
        <taxon>Metazoa</taxon>
        <taxon>Spiralia</taxon>
        <taxon>Gnathifera</taxon>
        <taxon>Rotifera</taxon>
        <taxon>Eurotatoria</taxon>
        <taxon>Bdelloidea</taxon>
        <taxon>Philodinida</taxon>
        <taxon>Philodinidae</taxon>
        <taxon>Didymodactylos</taxon>
    </lineage>
</organism>
<comment type="caution">
    <text evidence="7">The sequence shown here is derived from an EMBL/GenBank/DDBJ whole genome shotgun (WGS) entry which is preliminary data.</text>
</comment>
<keyword evidence="10" id="KW-1185">Reference proteome</keyword>
<dbReference type="InterPro" id="IPR058541">
    <property type="entry name" value="Ig_TPPC8_1st"/>
</dbReference>
<evidence type="ECO:0000259" key="2">
    <source>
        <dbReference type="Pfam" id="PF24542"/>
    </source>
</evidence>
<feature type="region of interest" description="Disordered" evidence="1">
    <location>
        <begin position="215"/>
        <end position="238"/>
    </location>
</feature>
<dbReference type="PANTHER" id="PTHR12975">
    <property type="entry name" value="TRANSPORT PROTEIN TRAPP"/>
    <property type="match status" value="1"/>
</dbReference>
<dbReference type="InterPro" id="IPR058538">
    <property type="entry name" value="Ig_TPPC8_2nd"/>
</dbReference>